<keyword evidence="4" id="KW-1133">Transmembrane helix</keyword>
<evidence type="ECO:0000313" key="9">
    <source>
        <dbReference type="EMBL" id="AST57558.1"/>
    </source>
</evidence>
<dbReference type="RefSeq" id="WP_094397289.1">
    <property type="nucleotide sequence ID" value="NZ_CP016893.1"/>
</dbReference>
<proteinExistence type="inferred from homology"/>
<accession>A0A223HYJ6</accession>
<dbReference type="InterPro" id="IPR050616">
    <property type="entry name" value="CPA3_Na-H_Antiporter_A"/>
</dbReference>
<dbReference type="GO" id="GO:0016020">
    <property type="term" value="C:membrane"/>
    <property type="evidence" value="ECO:0007669"/>
    <property type="project" value="UniProtKB-SubCell"/>
</dbReference>
<dbReference type="GO" id="GO:0012505">
    <property type="term" value="C:endomembrane system"/>
    <property type="evidence" value="ECO:0007669"/>
    <property type="project" value="UniProtKB-SubCell"/>
</dbReference>
<dbReference type="PRINTS" id="PR01434">
    <property type="entry name" value="NADHDHGNASE5"/>
</dbReference>
<evidence type="ECO:0000256" key="2">
    <source>
        <dbReference type="ARBA" id="ARBA00008483"/>
    </source>
</evidence>
<dbReference type="Proteomes" id="UP000214975">
    <property type="component" value="Chromosome"/>
</dbReference>
<sequence length="627" mass="69283">MSSNLILISIIVPIVMSLITITIGKSLARKTIVSATLLIVLLSALAMLKVVNVPTVINTSFYGIIDKLIKVGDYILLLYTLYISFKVREPKISIFAILQILPLAFFELFMLKEQEVNTFYIDNLSIIMNLVVSVVGPIIAVYAFGYMYHHEEEKKLTKSRQSRFFAIILLFIGAMNGIIFSNNLMWIYFFWEITSLSSFLLISHDKTEEAIRNASRALWINMLGGFSLLVGIIILYKYTGIITLDALLKTNSSYILLVPVFFMVLAAFTKSAQMPFQSWLLGAMVAPTPVSALLHSSTMVKAAIYLILRLAPTFRGTTLSSFIALYGAFTFIATSVLALSQSNAKKILAYSTIANLGLMISSIGINTSSAITAAILLLIFHAVSKALLFLCVGTIEQKIGSRDIEDMKGLITKMPVTTIITFIGILSLMIAPFGMLLSKWMAIEAASKNLVVALLLIIGSAVTVMYYTRWIGNILSEGRNSKFFVEKQPSTIRFALYSLVTIAIVLSLAVTQLFNTIVKPEINMLKMSVSVKAASGYLESNLGGFTIYPVFFAIGLAIILAILTIKNSRDIVQTTPYESGLNYDDSKNGYDIKNYYLPSIINEAVMTKYMNYISLILILAIFGGILL</sequence>
<feature type="domain" description="NADH-Ubiquinone oxidoreductase (complex I) chain 5 N-terminal" evidence="8">
    <location>
        <begin position="118"/>
        <end position="151"/>
    </location>
</feature>
<dbReference type="PANTHER" id="PTHR43373:SF1">
    <property type="entry name" value="NA(+)_H(+) ANTIPORTER SUBUNIT A"/>
    <property type="match status" value="1"/>
</dbReference>
<evidence type="ECO:0000313" key="10">
    <source>
        <dbReference type="Proteomes" id="UP000214975"/>
    </source>
</evidence>
<name>A0A223HYJ6_THETR</name>
<dbReference type="Pfam" id="PF00662">
    <property type="entry name" value="Proton_antipo_N"/>
    <property type="match status" value="1"/>
</dbReference>
<dbReference type="InterPro" id="IPR001750">
    <property type="entry name" value="ND/Mrp_TM"/>
</dbReference>
<evidence type="ECO:0000259" key="7">
    <source>
        <dbReference type="Pfam" id="PF00361"/>
    </source>
</evidence>
<dbReference type="PANTHER" id="PTHR43373">
    <property type="entry name" value="NA(+)/H(+) ANTIPORTER SUBUNIT"/>
    <property type="match status" value="1"/>
</dbReference>
<dbReference type="AlphaFoldDB" id="A0A223HYJ6"/>
<evidence type="ECO:0000259" key="8">
    <source>
        <dbReference type="Pfam" id="PF00662"/>
    </source>
</evidence>
<protein>
    <submittedName>
        <fullName evidence="9">NADH:ubiquinone oxidoreductase</fullName>
    </submittedName>
</protein>
<gene>
    <name evidence="9" type="ORF">Thert_01533</name>
</gene>
<organism evidence="9 10">
    <name type="scientific">Thermoanaerobacterium thermosaccharolyticum</name>
    <name type="common">Clostridium thermosaccharolyticum</name>
    <dbReference type="NCBI Taxonomy" id="1517"/>
    <lineage>
        <taxon>Bacteria</taxon>
        <taxon>Bacillati</taxon>
        <taxon>Bacillota</taxon>
        <taxon>Clostridia</taxon>
        <taxon>Thermoanaerobacterales</taxon>
        <taxon>Thermoanaerobacteraceae</taxon>
        <taxon>Thermoanaerobacterium</taxon>
    </lineage>
</organism>
<evidence type="ECO:0000256" key="5">
    <source>
        <dbReference type="ARBA" id="ARBA00023136"/>
    </source>
</evidence>
<keyword evidence="5" id="KW-0472">Membrane</keyword>
<dbReference type="Pfam" id="PF00361">
    <property type="entry name" value="Proton_antipo_M"/>
    <property type="match status" value="1"/>
</dbReference>
<evidence type="ECO:0000256" key="1">
    <source>
        <dbReference type="ARBA" id="ARBA00004127"/>
    </source>
</evidence>
<feature type="domain" description="NADH:quinone oxidoreductase/Mrp antiporter transmembrane" evidence="7">
    <location>
        <begin position="181"/>
        <end position="459"/>
    </location>
</feature>
<evidence type="ECO:0000256" key="3">
    <source>
        <dbReference type="ARBA" id="ARBA00022692"/>
    </source>
</evidence>
<reference evidence="9 10" key="1">
    <citation type="submission" date="2016-08" db="EMBL/GenBank/DDBJ databases">
        <title>A novel genetic cassette of butanologenic Thermoanaerobacterium thermosaccharolyticum that directly convert cellulose to butanol.</title>
        <authorList>
            <person name="Li T."/>
            <person name="He J."/>
        </authorList>
    </citation>
    <scope>NUCLEOTIDE SEQUENCE [LARGE SCALE GENOMIC DNA]</scope>
    <source>
        <strain evidence="9 10">TG57</strain>
    </source>
</reference>
<dbReference type="EMBL" id="CP016893">
    <property type="protein sequence ID" value="AST57558.1"/>
    <property type="molecule type" value="Genomic_DNA"/>
</dbReference>
<dbReference type="InterPro" id="IPR001516">
    <property type="entry name" value="Proton_antipo_N"/>
</dbReference>
<comment type="subcellular location">
    <subcellularLocation>
        <location evidence="1">Endomembrane system</location>
        <topology evidence="1">Multi-pass membrane protein</topology>
    </subcellularLocation>
    <subcellularLocation>
        <location evidence="6">Membrane</location>
        <topology evidence="6">Multi-pass membrane protein</topology>
    </subcellularLocation>
</comment>
<evidence type="ECO:0000256" key="6">
    <source>
        <dbReference type="RuleBase" id="RU000320"/>
    </source>
</evidence>
<keyword evidence="3 6" id="KW-0812">Transmembrane</keyword>
<keyword evidence="9" id="KW-0830">Ubiquinone</keyword>
<comment type="similarity">
    <text evidence="2">Belongs to the CPA3 antiporters (TC 2.A.63) subunit A family.</text>
</comment>
<evidence type="ECO:0000256" key="4">
    <source>
        <dbReference type="ARBA" id="ARBA00022989"/>
    </source>
</evidence>